<dbReference type="EMBL" id="JBHTAS010000001">
    <property type="protein sequence ID" value="MFC7139720.1"/>
    <property type="molecule type" value="Genomic_DNA"/>
</dbReference>
<dbReference type="Proteomes" id="UP001596432">
    <property type="component" value="Unassembled WGS sequence"/>
</dbReference>
<feature type="region of interest" description="Disordered" evidence="1">
    <location>
        <begin position="1"/>
        <end position="25"/>
    </location>
</feature>
<proteinExistence type="predicted"/>
<organism evidence="2 3">
    <name type="scientific">Halosimplex aquaticum</name>
    <dbReference type="NCBI Taxonomy" id="3026162"/>
    <lineage>
        <taxon>Archaea</taxon>
        <taxon>Methanobacteriati</taxon>
        <taxon>Methanobacteriota</taxon>
        <taxon>Stenosarchaea group</taxon>
        <taxon>Halobacteria</taxon>
        <taxon>Halobacteriales</taxon>
        <taxon>Haloarculaceae</taxon>
        <taxon>Halosimplex</taxon>
    </lineage>
</organism>
<gene>
    <name evidence="2" type="ORF">ACFQMA_07690</name>
</gene>
<comment type="caution">
    <text evidence="2">The sequence shown here is derived from an EMBL/GenBank/DDBJ whole genome shotgun (WGS) entry which is preliminary data.</text>
</comment>
<dbReference type="RefSeq" id="WP_274325299.1">
    <property type="nucleotide sequence ID" value="NZ_CP118158.1"/>
</dbReference>
<reference evidence="2 3" key="1">
    <citation type="journal article" date="2019" name="Int. J. Syst. Evol. Microbiol.">
        <title>The Global Catalogue of Microorganisms (GCM) 10K type strain sequencing project: providing services to taxonomists for standard genome sequencing and annotation.</title>
        <authorList>
            <consortium name="The Broad Institute Genomics Platform"/>
            <consortium name="The Broad Institute Genome Sequencing Center for Infectious Disease"/>
            <person name="Wu L."/>
            <person name="Ma J."/>
        </authorList>
    </citation>
    <scope>NUCLEOTIDE SEQUENCE [LARGE SCALE GENOMIC DNA]</scope>
    <source>
        <strain evidence="2 3">XZYJT29</strain>
    </source>
</reference>
<name>A0ABD5Y318_9EURY</name>
<evidence type="ECO:0000256" key="1">
    <source>
        <dbReference type="SAM" id="MobiDB-lite"/>
    </source>
</evidence>
<accession>A0ABD5Y318</accession>
<dbReference type="GeneID" id="78819981"/>
<sequence length="86" mass="9949">MAKEQTEVTTIGVQKDTHREIKKAKPEGETWSRFLKRAVESLDSDKAFTDGQEERLNELISESVRDEFEEECEELVDEALDDFLAQ</sequence>
<dbReference type="AlphaFoldDB" id="A0ABD5Y318"/>
<evidence type="ECO:0000313" key="3">
    <source>
        <dbReference type="Proteomes" id="UP001596432"/>
    </source>
</evidence>
<feature type="compositionally biased region" description="Basic and acidic residues" evidence="1">
    <location>
        <begin position="15"/>
        <end position="25"/>
    </location>
</feature>
<keyword evidence="3" id="KW-1185">Reference proteome</keyword>
<evidence type="ECO:0000313" key="2">
    <source>
        <dbReference type="EMBL" id="MFC7139720.1"/>
    </source>
</evidence>
<protein>
    <submittedName>
        <fullName evidence="2">Uncharacterized protein</fullName>
    </submittedName>
</protein>